<feature type="chain" id="PRO_5007512062" description="Glycosyltransferase RgtA/B/C/D-like domain-containing protein" evidence="2">
    <location>
        <begin position="21"/>
        <end position="592"/>
    </location>
</feature>
<evidence type="ECO:0000313" key="4">
    <source>
        <dbReference type="Proteomes" id="UP000076079"/>
    </source>
</evidence>
<feature type="transmembrane region" description="Helical" evidence="1">
    <location>
        <begin position="87"/>
        <end position="104"/>
    </location>
</feature>
<dbReference type="AlphaFoldDB" id="A0A143PVW2"/>
<feature type="transmembrane region" description="Helical" evidence="1">
    <location>
        <begin position="174"/>
        <end position="199"/>
    </location>
</feature>
<reference evidence="3 4" key="1">
    <citation type="journal article" date="2016" name="Genome Announc.">
        <title>First Complete Genome Sequence of a Subdivision 6 Acidobacterium Strain.</title>
        <authorList>
            <person name="Huang S."/>
            <person name="Vieira S."/>
            <person name="Bunk B."/>
            <person name="Riedel T."/>
            <person name="Sproer C."/>
            <person name="Overmann J."/>
        </authorList>
    </citation>
    <scope>NUCLEOTIDE SEQUENCE [LARGE SCALE GENOMIC DNA]</scope>
    <source>
        <strain evidence="4">DSM 100886 HEG_-6_39</strain>
    </source>
</reference>
<gene>
    <name evidence="3" type="ORF">LuPra_05453</name>
</gene>
<keyword evidence="1" id="KW-0472">Membrane</keyword>
<sequence precursor="true">MRRVLLAATVMWLLVMVSLAAPRRVGDASEYVAMAGRLADMGAPTFSARDMAAFTAAWAGTGTGFELQTRQLPELQGHDGRWDMPHMWLYPLLSVPFVWIARIASVGDPWGLVALNVSMVAGLLWLAARRGAGPWTLTLFASPLVWWLDKPLADLLIACAVGGATLLWPHPVSLVLLGLAAAQNPALLVGCVVFGLCALTQDRSRIASRRWQLAVAIGAAGAVIAPIYYLSRLDRLSPLTSYAAASWPSLTSLLFPLADVNMGVLPRFPPVALVVMVALLQRRGWREPAALPAALTGAALLLVISQQPNMNQGGSPDLSRYIVWLLPLALPWLLALDRSARQSTRMTGTLVLAVTAVWTAIAFLPSRPESYRYPTPFATWVWTQHPSWTMPRAEAFGERTSHREPAIVPTATPNCEKVLLFEGRWPSNCPPSTSPPPSCAAPGTYCYADRVTGEPLVPRQFTVIGPLPQYGPVMNDRTWPSGDASGQWIESRVRHLSSGEQASAPASVRGAWSVAWTQSWSSDRALVVYVRDAGQGAQVAIRNRGPLLGLIETVDGRVFQRLMLEATTDTPATIELPAAPHLLVSLWPRPGP</sequence>
<keyword evidence="1" id="KW-0812">Transmembrane</keyword>
<proteinExistence type="predicted"/>
<feature type="transmembrane region" description="Helical" evidence="1">
    <location>
        <begin position="289"/>
        <end position="306"/>
    </location>
</feature>
<dbReference type="Proteomes" id="UP000076079">
    <property type="component" value="Chromosome"/>
</dbReference>
<feature type="transmembrane region" description="Helical" evidence="1">
    <location>
        <begin position="260"/>
        <end position="280"/>
    </location>
</feature>
<keyword evidence="1" id="KW-1133">Transmembrane helix</keyword>
<feature type="transmembrane region" description="Helical" evidence="1">
    <location>
        <begin position="148"/>
        <end position="168"/>
    </location>
</feature>
<dbReference type="KEGG" id="abac:LuPra_05453"/>
<feature type="signal peptide" evidence="2">
    <location>
        <begin position="1"/>
        <end position="20"/>
    </location>
</feature>
<feature type="transmembrane region" description="Helical" evidence="1">
    <location>
        <begin position="211"/>
        <end position="230"/>
    </location>
</feature>
<evidence type="ECO:0000256" key="1">
    <source>
        <dbReference type="SAM" id="Phobius"/>
    </source>
</evidence>
<organism evidence="3 4">
    <name type="scientific">Luteitalea pratensis</name>
    <dbReference type="NCBI Taxonomy" id="1855912"/>
    <lineage>
        <taxon>Bacteria</taxon>
        <taxon>Pseudomonadati</taxon>
        <taxon>Acidobacteriota</taxon>
        <taxon>Vicinamibacteria</taxon>
        <taxon>Vicinamibacterales</taxon>
        <taxon>Vicinamibacteraceae</taxon>
        <taxon>Luteitalea</taxon>
    </lineage>
</organism>
<feature type="transmembrane region" description="Helical" evidence="1">
    <location>
        <begin position="318"/>
        <end position="336"/>
    </location>
</feature>
<evidence type="ECO:0000256" key="2">
    <source>
        <dbReference type="SAM" id="SignalP"/>
    </source>
</evidence>
<evidence type="ECO:0008006" key="5">
    <source>
        <dbReference type="Google" id="ProtNLM"/>
    </source>
</evidence>
<accession>A0A143PVW2</accession>
<keyword evidence="4" id="KW-1185">Reference proteome</keyword>
<dbReference type="OrthoDB" id="9767863at2"/>
<reference evidence="4" key="2">
    <citation type="submission" date="2016-04" db="EMBL/GenBank/DDBJ databases">
        <title>First Complete Genome Sequence of a Subdivision 6 Acidobacterium.</title>
        <authorList>
            <person name="Huang S."/>
            <person name="Vieira S."/>
            <person name="Bunk B."/>
            <person name="Riedel T."/>
            <person name="Sproeer C."/>
            <person name="Overmann J."/>
        </authorList>
    </citation>
    <scope>NUCLEOTIDE SEQUENCE [LARGE SCALE GENOMIC DNA]</scope>
    <source>
        <strain evidence="4">DSM 100886 HEG_-6_39</strain>
    </source>
</reference>
<name>A0A143PVW2_LUTPR</name>
<dbReference type="EMBL" id="CP015136">
    <property type="protein sequence ID" value="AMY12180.1"/>
    <property type="molecule type" value="Genomic_DNA"/>
</dbReference>
<keyword evidence="2" id="KW-0732">Signal</keyword>
<dbReference type="RefSeq" id="WP_110173658.1">
    <property type="nucleotide sequence ID" value="NZ_CP015136.1"/>
</dbReference>
<dbReference type="STRING" id="1855912.LuPra_05453"/>
<evidence type="ECO:0000313" key="3">
    <source>
        <dbReference type="EMBL" id="AMY12180.1"/>
    </source>
</evidence>
<protein>
    <recommendedName>
        <fullName evidence="5">Glycosyltransferase RgtA/B/C/D-like domain-containing protein</fullName>
    </recommendedName>
</protein>
<feature type="transmembrane region" description="Helical" evidence="1">
    <location>
        <begin position="348"/>
        <end position="366"/>
    </location>
</feature>